<evidence type="ECO:0000256" key="7">
    <source>
        <dbReference type="ARBA" id="ARBA00047989"/>
    </source>
</evidence>
<evidence type="ECO:0000256" key="9">
    <source>
        <dbReference type="ARBA" id="ARBA00049893"/>
    </source>
</evidence>
<accession>A0A5C7A5D8</accession>
<keyword evidence="5" id="KW-0378">Hydrolase</keyword>
<keyword evidence="4" id="KW-0479">Metal-binding</keyword>
<evidence type="ECO:0000256" key="4">
    <source>
        <dbReference type="ARBA" id="ARBA00022723"/>
    </source>
</evidence>
<dbReference type="InterPro" id="IPR038371">
    <property type="entry name" value="Cu_polyphenol_OxRdtase_sf"/>
</dbReference>
<keyword evidence="6" id="KW-0862">Zinc</keyword>
<comment type="catalytic activity">
    <reaction evidence="8">
        <text>adenosine + phosphate = alpha-D-ribose 1-phosphate + adenine</text>
        <dbReference type="Rhea" id="RHEA:27642"/>
        <dbReference type="ChEBI" id="CHEBI:16335"/>
        <dbReference type="ChEBI" id="CHEBI:16708"/>
        <dbReference type="ChEBI" id="CHEBI:43474"/>
        <dbReference type="ChEBI" id="CHEBI:57720"/>
        <dbReference type="EC" id="2.4.2.1"/>
    </reaction>
    <physiologicalReaction direction="left-to-right" evidence="8">
        <dbReference type="Rhea" id="RHEA:27643"/>
    </physiologicalReaction>
</comment>
<sequence length="329" mass="36070">MTNKFPITMLAQLGDVTVFQTAAFTDVVADTTTESLDADPRIQNIQQMRQAGQSSYGEFNLGLHVNDDAAKVLNNRMRLLSYINEQLAIQQRLPIKSLHWVNQVHGQQIHDVNTTRLSMRPVDADAIISQQDDLSLAIMTADCVPIVLYQPASGKIAAIHAGWQGLACGVIRATAECFTAAGRIMAWIGVSISQTHYEVGHQVQDKLLTGCIENQLLSAAHIHNFDSLFSIPSSAHPDTNAKDLHNTVDKLSTPATVTTDKVQLDLPKLAAYQLIDAGITVCSDAPYPCSYADMKYYSYRRQTHLRQPATGRMALVIVRSSSAAIAMHN</sequence>
<dbReference type="PANTHER" id="PTHR30616:SF2">
    <property type="entry name" value="PURINE NUCLEOSIDE PHOSPHORYLASE LACC1"/>
    <property type="match status" value="1"/>
</dbReference>
<dbReference type="CDD" id="cd16833">
    <property type="entry name" value="YfiH"/>
    <property type="match status" value="1"/>
</dbReference>
<evidence type="ECO:0000256" key="1">
    <source>
        <dbReference type="ARBA" id="ARBA00000553"/>
    </source>
</evidence>
<dbReference type="InterPro" id="IPR003730">
    <property type="entry name" value="Cu_polyphenol_OxRdtase"/>
</dbReference>
<comment type="catalytic activity">
    <reaction evidence="9">
        <text>S-methyl-5'-thioadenosine + phosphate = 5-(methylsulfanyl)-alpha-D-ribose 1-phosphate + adenine</text>
        <dbReference type="Rhea" id="RHEA:11852"/>
        <dbReference type="ChEBI" id="CHEBI:16708"/>
        <dbReference type="ChEBI" id="CHEBI:17509"/>
        <dbReference type="ChEBI" id="CHEBI:43474"/>
        <dbReference type="ChEBI" id="CHEBI:58533"/>
        <dbReference type="EC" id="2.4.2.28"/>
    </reaction>
    <physiologicalReaction direction="left-to-right" evidence="9">
        <dbReference type="Rhea" id="RHEA:11853"/>
    </physiologicalReaction>
</comment>
<protein>
    <submittedName>
        <fullName evidence="10">Laccase domain-containing protein</fullName>
    </submittedName>
</protein>
<dbReference type="EMBL" id="VORZ01000001">
    <property type="protein sequence ID" value="TXD97734.1"/>
    <property type="molecule type" value="Genomic_DNA"/>
</dbReference>
<keyword evidence="3" id="KW-0808">Transferase</keyword>
<dbReference type="GO" id="GO:0016787">
    <property type="term" value="F:hydrolase activity"/>
    <property type="evidence" value="ECO:0007669"/>
    <property type="project" value="UniProtKB-KW"/>
</dbReference>
<dbReference type="GO" id="GO:0017061">
    <property type="term" value="F:S-methyl-5-thioadenosine phosphorylase activity"/>
    <property type="evidence" value="ECO:0007669"/>
    <property type="project" value="UniProtKB-EC"/>
</dbReference>
<evidence type="ECO:0000313" key="10">
    <source>
        <dbReference type="EMBL" id="TXD97734.1"/>
    </source>
</evidence>
<dbReference type="GO" id="GO:0005507">
    <property type="term" value="F:copper ion binding"/>
    <property type="evidence" value="ECO:0007669"/>
    <property type="project" value="TreeGrafter"/>
</dbReference>
<dbReference type="Gene3D" id="3.60.140.10">
    <property type="entry name" value="CNF1/YfiH-like putative cysteine hydrolases"/>
    <property type="match status" value="1"/>
</dbReference>
<name>A0A5C7A5D8_9GAMM</name>
<evidence type="ECO:0000256" key="5">
    <source>
        <dbReference type="ARBA" id="ARBA00022801"/>
    </source>
</evidence>
<dbReference type="RefSeq" id="WP_147221517.1">
    <property type="nucleotide sequence ID" value="NZ_CAJGYY010000001.1"/>
</dbReference>
<evidence type="ECO:0000256" key="3">
    <source>
        <dbReference type="ARBA" id="ARBA00022679"/>
    </source>
</evidence>
<evidence type="ECO:0000256" key="6">
    <source>
        <dbReference type="ARBA" id="ARBA00022833"/>
    </source>
</evidence>
<comment type="catalytic activity">
    <reaction evidence="7">
        <text>adenosine + H2O + H(+) = inosine + NH4(+)</text>
        <dbReference type="Rhea" id="RHEA:24408"/>
        <dbReference type="ChEBI" id="CHEBI:15377"/>
        <dbReference type="ChEBI" id="CHEBI:15378"/>
        <dbReference type="ChEBI" id="CHEBI:16335"/>
        <dbReference type="ChEBI" id="CHEBI:17596"/>
        <dbReference type="ChEBI" id="CHEBI:28938"/>
        <dbReference type="EC" id="3.5.4.4"/>
    </reaction>
    <physiologicalReaction direction="left-to-right" evidence="7">
        <dbReference type="Rhea" id="RHEA:24409"/>
    </physiologicalReaction>
</comment>
<dbReference type="AlphaFoldDB" id="A0A5C7A5D8"/>
<comment type="similarity">
    <text evidence="2">Belongs to the purine nucleoside phosphorylase YfiH/LACC1 family.</text>
</comment>
<dbReference type="Pfam" id="PF02578">
    <property type="entry name" value="Cu-oxidase_4"/>
    <property type="match status" value="1"/>
</dbReference>
<dbReference type="InterPro" id="IPR011324">
    <property type="entry name" value="Cytotoxic_necrot_fac-like_cat"/>
</dbReference>
<keyword evidence="11" id="KW-1185">Reference proteome</keyword>
<dbReference type="Proteomes" id="UP000321903">
    <property type="component" value="Unassembled WGS sequence"/>
</dbReference>
<evidence type="ECO:0000256" key="8">
    <source>
        <dbReference type="ARBA" id="ARBA00048968"/>
    </source>
</evidence>
<comment type="caution">
    <text evidence="10">The sequence shown here is derived from an EMBL/GenBank/DDBJ whole genome shotgun (WGS) entry which is preliminary data.</text>
</comment>
<proteinExistence type="inferred from homology"/>
<evidence type="ECO:0000256" key="2">
    <source>
        <dbReference type="ARBA" id="ARBA00007353"/>
    </source>
</evidence>
<evidence type="ECO:0000313" key="11">
    <source>
        <dbReference type="Proteomes" id="UP000321903"/>
    </source>
</evidence>
<dbReference type="OrthoDB" id="4279at2"/>
<comment type="catalytic activity">
    <reaction evidence="1">
        <text>inosine + phosphate = alpha-D-ribose 1-phosphate + hypoxanthine</text>
        <dbReference type="Rhea" id="RHEA:27646"/>
        <dbReference type="ChEBI" id="CHEBI:17368"/>
        <dbReference type="ChEBI" id="CHEBI:17596"/>
        <dbReference type="ChEBI" id="CHEBI:43474"/>
        <dbReference type="ChEBI" id="CHEBI:57720"/>
        <dbReference type="EC" id="2.4.2.1"/>
    </reaction>
    <physiologicalReaction direction="left-to-right" evidence="1">
        <dbReference type="Rhea" id="RHEA:27647"/>
    </physiologicalReaction>
</comment>
<dbReference type="SUPFAM" id="SSF64438">
    <property type="entry name" value="CNF1/YfiH-like putative cysteine hydrolases"/>
    <property type="match status" value="1"/>
</dbReference>
<reference evidence="10 11" key="1">
    <citation type="submission" date="2019-08" db="EMBL/GenBank/DDBJ databases">
        <title>Genome sequence of Psychrobacter frigidicola ACAM304 (type strain).</title>
        <authorList>
            <person name="Bowman J.P."/>
        </authorList>
    </citation>
    <scope>NUCLEOTIDE SEQUENCE [LARGE SCALE GENOMIC DNA]</scope>
    <source>
        <strain evidence="10 11">ACAM 304</strain>
    </source>
</reference>
<organism evidence="10 11">
    <name type="scientific">Psychrobacter frigidicola</name>
    <dbReference type="NCBI Taxonomy" id="45611"/>
    <lineage>
        <taxon>Bacteria</taxon>
        <taxon>Pseudomonadati</taxon>
        <taxon>Pseudomonadota</taxon>
        <taxon>Gammaproteobacteria</taxon>
        <taxon>Moraxellales</taxon>
        <taxon>Moraxellaceae</taxon>
        <taxon>Psychrobacter</taxon>
    </lineage>
</organism>
<dbReference type="PANTHER" id="PTHR30616">
    <property type="entry name" value="UNCHARACTERIZED PROTEIN YFIH"/>
    <property type="match status" value="1"/>
</dbReference>
<gene>
    <name evidence="10" type="ORF">ES754_01770</name>
</gene>